<dbReference type="FunFam" id="1.10.3210.10:FF:000012">
    <property type="entry name" value="HD domain containing 3"/>
    <property type="match status" value="1"/>
</dbReference>
<dbReference type="GO" id="GO:0008893">
    <property type="term" value="F:guanosine-3',5'-bis(diphosphate) 3'-diphosphatase activity"/>
    <property type="evidence" value="ECO:0007669"/>
    <property type="project" value="UniProtKB-EC"/>
</dbReference>
<comment type="catalytic activity">
    <reaction evidence="11">
        <text>guanosine 3',5'-bis(diphosphate) + H2O = GDP + diphosphate + H(+)</text>
        <dbReference type="Rhea" id="RHEA:14253"/>
        <dbReference type="ChEBI" id="CHEBI:15377"/>
        <dbReference type="ChEBI" id="CHEBI:15378"/>
        <dbReference type="ChEBI" id="CHEBI:33019"/>
        <dbReference type="ChEBI" id="CHEBI:58189"/>
        <dbReference type="ChEBI" id="CHEBI:77828"/>
        <dbReference type="EC" id="3.1.7.2"/>
    </reaction>
</comment>
<dbReference type="Proteomes" id="UP001445076">
    <property type="component" value="Unassembled WGS sequence"/>
</dbReference>
<evidence type="ECO:0000256" key="2">
    <source>
        <dbReference type="ARBA" id="ARBA00022723"/>
    </source>
</evidence>
<evidence type="ECO:0000256" key="6">
    <source>
        <dbReference type="ARBA" id="ARBA00037781"/>
    </source>
</evidence>
<evidence type="ECO:0000256" key="7">
    <source>
        <dbReference type="ARBA" id="ARBA00038354"/>
    </source>
</evidence>
<keyword evidence="2" id="KW-0479">Metal-binding</keyword>
<comment type="similarity">
    <text evidence="7">Belongs to the MESH1 family.</text>
</comment>
<dbReference type="InterPro" id="IPR052194">
    <property type="entry name" value="MESH1"/>
</dbReference>
<comment type="caution">
    <text evidence="13">The sequence shown here is derived from an EMBL/GenBank/DDBJ whole genome shotgun (WGS) entry which is preliminary data.</text>
</comment>
<evidence type="ECO:0000256" key="1">
    <source>
        <dbReference type="ARBA" id="ARBA00001936"/>
    </source>
</evidence>
<evidence type="ECO:0000256" key="9">
    <source>
        <dbReference type="ARBA" id="ARBA00041464"/>
    </source>
</evidence>
<dbReference type="SUPFAM" id="SSF109604">
    <property type="entry name" value="HD-domain/PDEase-like"/>
    <property type="match status" value="1"/>
</dbReference>
<evidence type="ECO:0000256" key="11">
    <source>
        <dbReference type="ARBA" id="ARBA00047968"/>
    </source>
</evidence>
<dbReference type="GO" id="GO:0046872">
    <property type="term" value="F:metal ion binding"/>
    <property type="evidence" value="ECO:0007669"/>
    <property type="project" value="UniProtKB-KW"/>
</dbReference>
<feature type="domain" description="HD/PDEase" evidence="12">
    <location>
        <begin position="34"/>
        <end position="141"/>
    </location>
</feature>
<evidence type="ECO:0000259" key="12">
    <source>
        <dbReference type="SMART" id="SM00471"/>
    </source>
</evidence>
<dbReference type="InterPro" id="IPR003607">
    <property type="entry name" value="HD/PDEase_dom"/>
</dbReference>
<proteinExistence type="inferred from homology"/>
<name>A0AAW0X091_CHEQU</name>
<evidence type="ECO:0000313" key="13">
    <source>
        <dbReference type="EMBL" id="KAK8733096.1"/>
    </source>
</evidence>
<reference evidence="13 14" key="1">
    <citation type="journal article" date="2024" name="BMC Genomics">
        <title>Genome assembly of redclaw crayfish (Cherax quadricarinatus) provides insights into its immune adaptation and hypoxia tolerance.</title>
        <authorList>
            <person name="Liu Z."/>
            <person name="Zheng J."/>
            <person name="Li H."/>
            <person name="Fang K."/>
            <person name="Wang S."/>
            <person name="He J."/>
            <person name="Zhou D."/>
            <person name="Weng S."/>
            <person name="Chi M."/>
            <person name="Gu Z."/>
            <person name="He J."/>
            <person name="Li F."/>
            <person name="Wang M."/>
        </authorList>
    </citation>
    <scope>NUCLEOTIDE SEQUENCE [LARGE SCALE GENOMIC DNA]</scope>
    <source>
        <strain evidence="13">ZL_2023a</strain>
    </source>
</reference>
<dbReference type="EMBL" id="JARKIK010000055">
    <property type="protein sequence ID" value="KAK8733096.1"/>
    <property type="molecule type" value="Genomic_DNA"/>
</dbReference>
<dbReference type="Gene3D" id="1.10.3210.10">
    <property type="entry name" value="Hypothetical protein af1432"/>
    <property type="match status" value="1"/>
</dbReference>
<keyword evidence="14" id="KW-1185">Reference proteome</keyword>
<dbReference type="Pfam" id="PF13328">
    <property type="entry name" value="HD_4"/>
    <property type="match status" value="1"/>
</dbReference>
<evidence type="ECO:0000256" key="8">
    <source>
        <dbReference type="ARBA" id="ARBA00040793"/>
    </source>
</evidence>
<gene>
    <name evidence="13" type="ORF">OTU49_006757</name>
</gene>
<evidence type="ECO:0000256" key="10">
    <source>
        <dbReference type="ARBA" id="ARBA00041770"/>
    </source>
</evidence>
<keyword evidence="4" id="KW-0464">Manganese</keyword>
<evidence type="ECO:0000313" key="14">
    <source>
        <dbReference type="Proteomes" id="UP001445076"/>
    </source>
</evidence>
<accession>A0AAW0X091</accession>
<keyword evidence="3" id="KW-0378">Hydrolase</keyword>
<evidence type="ECO:0000256" key="5">
    <source>
        <dbReference type="ARBA" id="ARBA00024387"/>
    </source>
</evidence>
<protein>
    <recommendedName>
        <fullName evidence="8">Guanosine-3',5'-bis(diphosphate) 3'-pyrophosphohydrolase MESH1</fullName>
        <ecNumber evidence="5">3.1.7.2</ecNumber>
    </recommendedName>
    <alternativeName>
        <fullName evidence="9">Metazoan SpoT homolog 1</fullName>
    </alternativeName>
    <alternativeName>
        <fullName evidence="10">Penta-phosphate guanosine-3'-pyrophosphohydrolase</fullName>
    </alternativeName>
</protein>
<organism evidence="13 14">
    <name type="scientific">Cherax quadricarinatus</name>
    <name type="common">Australian red claw crayfish</name>
    <dbReference type="NCBI Taxonomy" id="27406"/>
    <lineage>
        <taxon>Eukaryota</taxon>
        <taxon>Metazoa</taxon>
        <taxon>Ecdysozoa</taxon>
        <taxon>Arthropoda</taxon>
        <taxon>Crustacea</taxon>
        <taxon>Multicrustacea</taxon>
        <taxon>Malacostraca</taxon>
        <taxon>Eumalacostraca</taxon>
        <taxon>Eucarida</taxon>
        <taxon>Decapoda</taxon>
        <taxon>Pleocyemata</taxon>
        <taxon>Astacidea</taxon>
        <taxon>Parastacoidea</taxon>
        <taxon>Parastacidae</taxon>
        <taxon>Cherax</taxon>
    </lineage>
</organism>
<sequence length="184" mass="20582">MSTISHNGTPLAEIIKCVNFAAVKHKNQRRKDPEQTPYINHPIGVAFLLVEGGIDNLAVLQAAVLHDTVEDTHTSNEELVREFGPEVAGIVAEVTDNKSLSKEERKRLQIVKAPLASQEAKLVKLADKLYNLRDLDRATPFGWTPNRVNEYFHWAAKVVAGCRGTNDFLEKELDKLFAKRKVAI</sequence>
<dbReference type="PANTHER" id="PTHR46246:SF1">
    <property type="entry name" value="GUANOSINE-3',5'-BIS(DIPHOSPHATE) 3'-PYROPHOSPHOHYDROLASE MESH1"/>
    <property type="match status" value="1"/>
</dbReference>
<evidence type="ECO:0000256" key="3">
    <source>
        <dbReference type="ARBA" id="ARBA00022801"/>
    </source>
</evidence>
<comment type="function">
    <text evidence="6">ppGpp hydrolyzing enzyme involved in starvation response.</text>
</comment>
<comment type="cofactor">
    <cofactor evidence="1">
        <name>Mn(2+)</name>
        <dbReference type="ChEBI" id="CHEBI:29035"/>
    </cofactor>
</comment>
<evidence type="ECO:0000256" key="4">
    <source>
        <dbReference type="ARBA" id="ARBA00023211"/>
    </source>
</evidence>
<dbReference type="AlphaFoldDB" id="A0AAW0X091"/>
<dbReference type="PANTHER" id="PTHR46246">
    <property type="entry name" value="GUANOSINE-3',5'-BIS(DIPHOSPHATE) 3'-PYROPHOSPHOHYDROLASE MESH1"/>
    <property type="match status" value="1"/>
</dbReference>
<dbReference type="SMART" id="SM00471">
    <property type="entry name" value="HDc"/>
    <property type="match status" value="1"/>
</dbReference>
<dbReference type="EC" id="3.1.7.2" evidence="5"/>